<evidence type="ECO:0000256" key="2">
    <source>
        <dbReference type="SAM" id="SignalP"/>
    </source>
</evidence>
<organism evidence="3 4">
    <name type="scientific">Gymnopilus dilepis</name>
    <dbReference type="NCBI Taxonomy" id="231916"/>
    <lineage>
        <taxon>Eukaryota</taxon>
        <taxon>Fungi</taxon>
        <taxon>Dikarya</taxon>
        <taxon>Basidiomycota</taxon>
        <taxon>Agaricomycotina</taxon>
        <taxon>Agaricomycetes</taxon>
        <taxon>Agaricomycetidae</taxon>
        <taxon>Agaricales</taxon>
        <taxon>Agaricineae</taxon>
        <taxon>Hymenogastraceae</taxon>
        <taxon>Gymnopilus</taxon>
    </lineage>
</organism>
<reference evidence="3 4" key="1">
    <citation type="journal article" date="2018" name="Evol. Lett.">
        <title>Horizontal gene cluster transfer increased hallucinogenic mushroom diversity.</title>
        <authorList>
            <person name="Reynolds H.T."/>
            <person name="Vijayakumar V."/>
            <person name="Gluck-Thaler E."/>
            <person name="Korotkin H.B."/>
            <person name="Matheny P.B."/>
            <person name="Slot J.C."/>
        </authorList>
    </citation>
    <scope>NUCLEOTIDE SEQUENCE [LARGE SCALE GENOMIC DNA]</scope>
    <source>
        <strain evidence="3 4">SRW20</strain>
    </source>
</reference>
<gene>
    <name evidence="3" type="ORF">CVT26_007106</name>
</gene>
<comment type="caution">
    <text evidence="3">The sequence shown here is derived from an EMBL/GenBank/DDBJ whole genome shotgun (WGS) entry which is preliminary data.</text>
</comment>
<dbReference type="Proteomes" id="UP000284706">
    <property type="component" value="Unassembled WGS sequence"/>
</dbReference>
<feature type="chain" id="PRO_5019218265" evidence="2">
    <location>
        <begin position="36"/>
        <end position="183"/>
    </location>
</feature>
<keyword evidence="4" id="KW-1185">Reference proteome</keyword>
<evidence type="ECO:0000256" key="1">
    <source>
        <dbReference type="SAM" id="MobiDB-lite"/>
    </source>
</evidence>
<protein>
    <submittedName>
        <fullName evidence="3">Uncharacterized protein</fullName>
    </submittedName>
</protein>
<feature type="signal peptide" evidence="2">
    <location>
        <begin position="1"/>
        <end position="35"/>
    </location>
</feature>
<accession>A0A409X0V2</accession>
<proteinExistence type="predicted"/>
<dbReference type="AlphaFoldDB" id="A0A409X0V2"/>
<feature type="compositionally biased region" description="Basic and acidic residues" evidence="1">
    <location>
        <begin position="157"/>
        <end position="166"/>
    </location>
</feature>
<name>A0A409X0V2_9AGAR</name>
<dbReference type="EMBL" id="NHYE01004484">
    <property type="protein sequence ID" value="PPQ84356.1"/>
    <property type="molecule type" value="Genomic_DNA"/>
</dbReference>
<evidence type="ECO:0000313" key="3">
    <source>
        <dbReference type="EMBL" id="PPQ84356.1"/>
    </source>
</evidence>
<dbReference type="InParanoid" id="A0A409X0V2"/>
<evidence type="ECO:0000313" key="4">
    <source>
        <dbReference type="Proteomes" id="UP000284706"/>
    </source>
</evidence>
<sequence length="183" mass="19569">MSATSTTHARPLTPRLPSFLTIFFLLFLSLSFVSAAPMPLTPTDSLHLLTDTVDTLSLGSGPLPLAALAPDVDVIPGSPLSGLNLIPSSTVNSNLNSNLESSSRARARANERNAKPATLLGRIYRPAVNMDMNLDTDANVAQRLSASSGGPDDGESTEPKEVLTRAERFQRRVGRIGFRNLDE</sequence>
<feature type="region of interest" description="Disordered" evidence="1">
    <location>
        <begin position="144"/>
        <end position="166"/>
    </location>
</feature>
<keyword evidence="2" id="KW-0732">Signal</keyword>